<dbReference type="Proteomes" id="UP000179797">
    <property type="component" value="Unassembled WGS sequence"/>
</dbReference>
<dbReference type="Gene3D" id="2.60.40.10">
    <property type="entry name" value="Immunoglobulins"/>
    <property type="match status" value="1"/>
</dbReference>
<dbReference type="STRING" id="915059.NH26_15240"/>
<organism evidence="1 2">
    <name type="scientific">Flammeovirga pacifica</name>
    <dbReference type="NCBI Taxonomy" id="915059"/>
    <lineage>
        <taxon>Bacteria</taxon>
        <taxon>Pseudomonadati</taxon>
        <taxon>Bacteroidota</taxon>
        <taxon>Cytophagia</taxon>
        <taxon>Cytophagales</taxon>
        <taxon>Flammeovirgaceae</taxon>
        <taxon>Flammeovirga</taxon>
    </lineage>
</organism>
<proteinExistence type="predicted"/>
<dbReference type="EMBL" id="JRYR02000001">
    <property type="protein sequence ID" value="OHX67608.1"/>
    <property type="molecule type" value="Genomic_DNA"/>
</dbReference>
<keyword evidence="2" id="KW-1185">Reference proteome</keyword>
<evidence type="ECO:0000313" key="2">
    <source>
        <dbReference type="Proteomes" id="UP000179797"/>
    </source>
</evidence>
<reference evidence="1 2" key="1">
    <citation type="journal article" date="2012" name="Int. J. Syst. Evol. Microbiol.">
        <title>Flammeovirga pacifica sp. nov., isolated from deep-sea sediment.</title>
        <authorList>
            <person name="Xu H."/>
            <person name="Fu Y."/>
            <person name="Yang N."/>
            <person name="Ding Z."/>
            <person name="Lai Q."/>
            <person name="Zeng R."/>
        </authorList>
    </citation>
    <scope>NUCLEOTIDE SEQUENCE [LARGE SCALE GENOMIC DNA]</scope>
    <source>
        <strain evidence="2">DSM 24597 / LMG 26175 / WPAGA1</strain>
    </source>
</reference>
<name>A0A1S1Z2U6_FLAPC</name>
<comment type="caution">
    <text evidence="1">The sequence shown here is derived from an EMBL/GenBank/DDBJ whole genome shotgun (WGS) entry which is preliminary data.</text>
</comment>
<accession>A0A1S1Z2U6</accession>
<dbReference type="AlphaFoldDB" id="A0A1S1Z2U6"/>
<evidence type="ECO:0000313" key="1">
    <source>
        <dbReference type="EMBL" id="OHX67608.1"/>
    </source>
</evidence>
<dbReference type="InterPro" id="IPR013783">
    <property type="entry name" value="Ig-like_fold"/>
</dbReference>
<evidence type="ECO:0008006" key="3">
    <source>
        <dbReference type="Google" id="ProtNLM"/>
    </source>
</evidence>
<sequence>MLIHYRKDTTMKIIPKYLFASLLLLSVFQLKLFAQNQRLKKHPHITGNEVVWNGSQNSDFNNSLNWTPNIIPNQYNHDKYQIPTYKIPANTPNILIIRSNDIMYGSRLIVEGELEVQDGGIVRVNDCDISGKVTVGDNNNSNLRVGNFSIYVHLNILSGGLLDLQTKSLLWGIYNNPYAPSSELNIHKNATFKANNADVEIENLINNGTVTIEGDTEIKLHESLINNIVNGFSFTDSSRLILTSNSDHNLMSSGLKFNEIELNTTGAVILKDDLHLSDEITFGKGIITAENSNIKFIFEDGSDYDIHTSPSSNSHLAVKVIKEGFTDTFTFPVGDGTKYHPIKISKPGKVSTIYEAQYKNNNLRTAHLTGNGQDIAANEYWVLNATTANPSPVVVSLYKKFTEFSSVDSTKLDVIEYDSSKHEWISDAHEHTLSDFVSTDGPVTEFGVFTLHDETIGTNLPIKLISFNATLNQKEVDLKWSTASEENNEKFVVERSFDQRHWETVKEIQGAGNSNTQLDYEVFDELSNTNEKVYYRLTQIDFDGNKEIFSSVSIGQNDDLNNVVSVFPDPVKRGNEITIQSTTDEVLSVKILSLDGKEMDQFNVDHLMTYKVNTQDQMIFVEIVNGQNKVVKKVIVQ</sequence>
<gene>
    <name evidence="1" type="ORF">NH26_15240</name>
</gene>
<protein>
    <recommendedName>
        <fullName evidence="3">Secretion system C-terminal sorting domain-containing protein</fullName>
    </recommendedName>
</protein>